<evidence type="ECO:0000259" key="1">
    <source>
        <dbReference type="Pfam" id="PF00534"/>
    </source>
</evidence>
<keyword evidence="4" id="KW-1185">Reference proteome</keyword>
<dbReference type="Gene3D" id="3.40.50.2000">
    <property type="entry name" value="Glycogen Phosphorylase B"/>
    <property type="match status" value="2"/>
</dbReference>
<dbReference type="PANTHER" id="PTHR12526:SF599">
    <property type="entry name" value="N-ACETYL-ALPHA-D-GLUCOSAMINYL L-MALATE SYNTHASE"/>
    <property type="match status" value="1"/>
</dbReference>
<evidence type="ECO:0000313" key="4">
    <source>
        <dbReference type="Proteomes" id="UP000619743"/>
    </source>
</evidence>
<sequence length="404" mass="44381">MLESFLNQLNDASNSSANRVINKVAQPRKVAFVCNPKMGGSGIIATELAMALAERGHHVWLLAEKHPYSWRQVSETLYFLKLEVNDYPVFESAPHTLALAGALANLIEQQGIEIVHAHYAVPYAAAAVMAKQICKQPFQLVTTLHGTDVVKLADDPAMHRVIDTVLTQSQRVICVSDDLAQQTHQRFDLPIYPEVIANFVPPGKMFAGSRQQAREQLQLDQQGIYLIHASNFRKIKRIPDIIEAFALVRKDIDCQLILLGEGPEVEPCKALAKQLGVFDDVVWVGQEPNINRWFAAANVNLQLSDYESFGLTLIECMVQGVPTVANNVGGMPEVVSGTGKLVEVGDIEATAQSVMALIEEQNHSSAEVQQRCIDKANNHYTSEAVCIAHEAVYHGLLVTAAKTA</sequence>
<comment type="caution">
    <text evidence="3">The sequence shown here is derived from an EMBL/GenBank/DDBJ whole genome shotgun (WGS) entry which is preliminary data.</text>
</comment>
<accession>A0A8J2XMF1</accession>
<organism evidence="3 4">
    <name type="scientific">Neiella marina</name>
    <dbReference type="NCBI Taxonomy" id="508461"/>
    <lineage>
        <taxon>Bacteria</taxon>
        <taxon>Pseudomonadati</taxon>
        <taxon>Pseudomonadota</taxon>
        <taxon>Gammaproteobacteria</taxon>
        <taxon>Alteromonadales</taxon>
        <taxon>Echinimonadaceae</taxon>
        <taxon>Neiella</taxon>
    </lineage>
</organism>
<dbReference type="GO" id="GO:0071793">
    <property type="term" value="P:bacillithiol biosynthetic process"/>
    <property type="evidence" value="ECO:0007669"/>
    <property type="project" value="InterPro"/>
</dbReference>
<dbReference type="AlphaFoldDB" id="A0A8J2XMF1"/>
<protein>
    <submittedName>
        <fullName evidence="3">Glycosyl transferase</fullName>
    </submittedName>
</protein>
<feature type="domain" description="Glycosyltransferase subfamily 4-like N-terminal" evidence="2">
    <location>
        <begin position="38"/>
        <end position="202"/>
    </location>
</feature>
<dbReference type="SUPFAM" id="SSF53756">
    <property type="entry name" value="UDP-Glycosyltransferase/glycogen phosphorylase"/>
    <property type="match status" value="1"/>
</dbReference>
<name>A0A8J2XMF1_9GAMM</name>
<dbReference type="InterPro" id="IPR001296">
    <property type="entry name" value="Glyco_trans_1"/>
</dbReference>
<dbReference type="Proteomes" id="UP000619743">
    <property type="component" value="Unassembled WGS sequence"/>
</dbReference>
<proteinExistence type="predicted"/>
<dbReference type="Pfam" id="PF13439">
    <property type="entry name" value="Glyco_transf_4"/>
    <property type="match status" value="1"/>
</dbReference>
<keyword evidence="3" id="KW-0808">Transferase</keyword>
<dbReference type="Pfam" id="PF00534">
    <property type="entry name" value="Glycos_transf_1"/>
    <property type="match status" value="1"/>
</dbReference>
<dbReference type="OrthoDB" id="6286688at2"/>
<dbReference type="InterPro" id="IPR028098">
    <property type="entry name" value="Glyco_trans_4-like_N"/>
</dbReference>
<evidence type="ECO:0000313" key="3">
    <source>
        <dbReference type="EMBL" id="GGA64471.1"/>
    </source>
</evidence>
<dbReference type="InterPro" id="IPR023881">
    <property type="entry name" value="Thiol_BshA"/>
</dbReference>
<evidence type="ECO:0000259" key="2">
    <source>
        <dbReference type="Pfam" id="PF13439"/>
    </source>
</evidence>
<dbReference type="NCBIfam" id="TIGR03999">
    <property type="entry name" value="thiol_BshA"/>
    <property type="match status" value="1"/>
</dbReference>
<reference evidence="4" key="1">
    <citation type="journal article" date="2019" name="Int. J. Syst. Evol. Microbiol.">
        <title>The Global Catalogue of Microorganisms (GCM) 10K type strain sequencing project: providing services to taxonomists for standard genome sequencing and annotation.</title>
        <authorList>
            <consortium name="The Broad Institute Genomics Platform"/>
            <consortium name="The Broad Institute Genome Sequencing Center for Infectious Disease"/>
            <person name="Wu L."/>
            <person name="Ma J."/>
        </authorList>
    </citation>
    <scope>NUCLEOTIDE SEQUENCE [LARGE SCALE GENOMIC DNA]</scope>
    <source>
        <strain evidence="4">CGMCC 1.10130</strain>
    </source>
</reference>
<dbReference type="EMBL" id="BMDX01000001">
    <property type="protein sequence ID" value="GGA64471.1"/>
    <property type="molecule type" value="Genomic_DNA"/>
</dbReference>
<feature type="domain" description="Glycosyl transferase family 1" evidence="1">
    <location>
        <begin position="210"/>
        <end position="377"/>
    </location>
</feature>
<gene>
    <name evidence="3" type="ORF">GCM10011369_02280</name>
</gene>
<dbReference type="PANTHER" id="PTHR12526">
    <property type="entry name" value="GLYCOSYLTRANSFERASE"/>
    <property type="match status" value="1"/>
</dbReference>
<dbReference type="GO" id="GO:0016757">
    <property type="term" value="F:glycosyltransferase activity"/>
    <property type="evidence" value="ECO:0007669"/>
    <property type="project" value="InterPro"/>
</dbReference>
<dbReference type="RefSeq" id="WP_143824447.1">
    <property type="nucleotide sequence ID" value="NZ_BMDX01000001.1"/>
</dbReference>